<evidence type="ECO:0008006" key="4">
    <source>
        <dbReference type="Google" id="ProtNLM"/>
    </source>
</evidence>
<reference evidence="2 3" key="1">
    <citation type="submission" date="2015-11" db="EMBL/GenBank/DDBJ databases">
        <title>Genomic analysis of 38 Legionella species identifies large and diverse effector repertoires.</title>
        <authorList>
            <person name="Burstein D."/>
            <person name="Amaro F."/>
            <person name="Zusman T."/>
            <person name="Lifshitz Z."/>
            <person name="Cohen O."/>
            <person name="Gilbert J.A."/>
            <person name="Pupko T."/>
            <person name="Shuman H.A."/>
            <person name="Segal G."/>
        </authorList>
    </citation>
    <scope>NUCLEOTIDE SEQUENCE [LARGE SCALE GENOMIC DNA]</scope>
    <source>
        <strain evidence="2 3">ATCC 49506</strain>
    </source>
</reference>
<sequence>MKERREVLPQSNKENTGQATAHRQNNEQSIEQQTKKPTFNPKNFGLFVFKPRNSRFRESFYTMPFKKRLGILKENIIVANEYSLQRLSTNPDFKSMLVGPEYLFKKHHKKGCNQYYSQRKKEKFVRTLAKLSQHTEMIIAPGTICWQEEANPGGETYYHNEIYFFYKGKVINYNKTYPHPLDCQYIGNKTTTNKRYFKTGVSDSPILRLNGVSIGVEICLDNAYMLLDSKINPNPYLTKAKRGAEKIDLHLLVADGIKRPNLIAQSGLLFFKVERTSKYKTKIGTVSSENPRVSYLKETPPVPLNKTLTFYKP</sequence>
<dbReference type="OrthoDB" id="5637022at2"/>
<dbReference type="SUPFAM" id="SSF56317">
    <property type="entry name" value="Carbon-nitrogen hydrolase"/>
    <property type="match status" value="1"/>
</dbReference>
<comment type="caution">
    <text evidence="2">The sequence shown here is derived from an EMBL/GenBank/DDBJ whole genome shotgun (WGS) entry which is preliminary data.</text>
</comment>
<dbReference type="PATRIC" id="fig|45070.6.peg.3017"/>
<organism evidence="2 3">
    <name type="scientific">Legionella nautarum</name>
    <dbReference type="NCBI Taxonomy" id="45070"/>
    <lineage>
        <taxon>Bacteria</taxon>
        <taxon>Pseudomonadati</taxon>
        <taxon>Pseudomonadota</taxon>
        <taxon>Gammaproteobacteria</taxon>
        <taxon>Legionellales</taxon>
        <taxon>Legionellaceae</taxon>
        <taxon>Legionella</taxon>
    </lineage>
</organism>
<evidence type="ECO:0000256" key="1">
    <source>
        <dbReference type="SAM" id="MobiDB-lite"/>
    </source>
</evidence>
<dbReference type="Gene3D" id="3.60.110.10">
    <property type="entry name" value="Carbon-nitrogen hydrolase"/>
    <property type="match status" value="1"/>
</dbReference>
<dbReference type="RefSeq" id="WP_058505825.1">
    <property type="nucleotide sequence ID" value="NZ_CAAAIF010000003.1"/>
</dbReference>
<dbReference type="InterPro" id="IPR036526">
    <property type="entry name" value="C-N_Hydrolase_sf"/>
</dbReference>
<evidence type="ECO:0000313" key="2">
    <source>
        <dbReference type="EMBL" id="KTD33214.1"/>
    </source>
</evidence>
<protein>
    <recommendedName>
        <fullName evidence="4">CN hydrolase domain-containing protein</fullName>
    </recommendedName>
</protein>
<keyword evidence="3" id="KW-1185">Reference proteome</keyword>
<feature type="compositionally biased region" description="Polar residues" evidence="1">
    <location>
        <begin position="9"/>
        <end position="38"/>
    </location>
</feature>
<name>A0A0W0WLL8_9GAMM</name>
<proteinExistence type="predicted"/>
<evidence type="ECO:0000313" key="3">
    <source>
        <dbReference type="Proteomes" id="UP000054725"/>
    </source>
</evidence>
<accession>A0A0W0WLL8</accession>
<dbReference type="AlphaFoldDB" id="A0A0W0WLL8"/>
<dbReference type="EMBL" id="LNYO01000024">
    <property type="protein sequence ID" value="KTD33214.1"/>
    <property type="molecule type" value="Genomic_DNA"/>
</dbReference>
<feature type="region of interest" description="Disordered" evidence="1">
    <location>
        <begin position="1"/>
        <end position="38"/>
    </location>
</feature>
<dbReference type="Proteomes" id="UP000054725">
    <property type="component" value="Unassembled WGS sequence"/>
</dbReference>
<dbReference type="STRING" id="45070.Lnau_2862"/>
<gene>
    <name evidence="2" type="ORF">Lnau_2862</name>
</gene>